<dbReference type="InterPro" id="IPR036086">
    <property type="entry name" value="ParB/Sulfiredoxin_sf"/>
</dbReference>
<dbReference type="SUPFAM" id="SSF110849">
    <property type="entry name" value="ParB/Sulfiredoxin"/>
    <property type="match status" value="1"/>
</dbReference>
<evidence type="ECO:0000313" key="2">
    <source>
        <dbReference type="Proteomes" id="UP001223214"/>
    </source>
</evidence>
<gene>
    <name evidence="1" type="ORF">QQF32_06850</name>
</gene>
<accession>A0AAP4D2E4</accession>
<dbReference type="Gene3D" id="1.10.8.10">
    <property type="entry name" value="DNA helicase RuvA subunit, C-terminal domain"/>
    <property type="match status" value="1"/>
</dbReference>
<dbReference type="RefSeq" id="WP_285149209.1">
    <property type="nucleotide sequence ID" value="NZ_JASSOM010000046.1"/>
</dbReference>
<comment type="caution">
    <text evidence="1">The sequence shown here is derived from an EMBL/GenBank/DDBJ whole genome shotgun (WGS) entry which is preliminary data.</text>
</comment>
<dbReference type="CDD" id="cd16390">
    <property type="entry name" value="ParB_N_Srx_like"/>
    <property type="match status" value="1"/>
</dbReference>
<dbReference type="Gene3D" id="3.90.1530.10">
    <property type="entry name" value="Conserved hypothetical protein from pyrococcus furiosus pfu- 392566-001, ParB domain"/>
    <property type="match status" value="1"/>
</dbReference>
<reference evidence="1 2" key="1">
    <citation type="submission" date="2023-06" db="EMBL/GenBank/DDBJ databases">
        <title>Identification and characterization of antibiotic-resistant Gram-negative bacteria.</title>
        <authorList>
            <person name="Cho G.-S."/>
            <person name="Lee J."/>
            <person name="Tai E."/>
            <person name="Jeong S."/>
            <person name="Kim I."/>
            <person name="Kim B.-E."/>
            <person name="Jeong M.-I."/>
            <person name="Oh K.-K."/>
            <person name="Franz C.M.A.P."/>
        </authorList>
    </citation>
    <scope>NUCLEOTIDE SEQUENCE [LARGE SCALE GENOMIC DNA]</scope>
    <source>
        <strain evidence="1 2">V106_12</strain>
    </source>
</reference>
<dbReference type="EMBL" id="JASSOM010000046">
    <property type="protein sequence ID" value="MDK9362910.1"/>
    <property type="molecule type" value="Genomic_DNA"/>
</dbReference>
<name>A0AAP4D2E4_9ENTR</name>
<evidence type="ECO:0000313" key="1">
    <source>
        <dbReference type="EMBL" id="MDK9362910.1"/>
    </source>
</evidence>
<keyword evidence="2" id="KW-1185">Reference proteome</keyword>
<proteinExistence type="predicted"/>
<dbReference type="Pfam" id="PF08857">
    <property type="entry name" value="ParBc_2"/>
    <property type="match status" value="1"/>
</dbReference>
<dbReference type="AlphaFoldDB" id="A0AAP4D2E4"/>
<organism evidence="1 2">
    <name type="scientific">Lelliottia wanjuensis</name>
    <dbReference type="NCBI Taxonomy" id="3050585"/>
    <lineage>
        <taxon>Bacteria</taxon>
        <taxon>Pseudomonadati</taxon>
        <taxon>Pseudomonadota</taxon>
        <taxon>Gammaproteobacteria</taxon>
        <taxon>Enterobacterales</taxon>
        <taxon>Enterobacteriaceae</taxon>
        <taxon>Lelliottia</taxon>
    </lineage>
</organism>
<dbReference type="Proteomes" id="UP001223214">
    <property type="component" value="Unassembled WGS sequence"/>
</dbReference>
<dbReference type="InterPro" id="IPR014956">
    <property type="entry name" value="ParBc_2"/>
</dbReference>
<protein>
    <submittedName>
        <fullName evidence="1">ParB-like protein</fullName>
    </submittedName>
</protein>
<sequence>MKVSSPGELSVQATTFTPEGTILLIIPGVQCCYLSSHSHLMSGKSSMKKWLLLAAILSPQAFAAAPCTPDTAPGELCEVAIDQLRPTQAGIGQLQVDEEQKKLADKSAKKLEKYAVKKEIPVVISPQGEYWLVDRHHLTRTLWQLGVKKTTVKVIAHLQDKATFWPQMEKNHWVWLKNEKGQSITPEQLPKRIADLPDYPYRSLAGLLQDEGYFDKKKQVYFVEFAWASWLGEKMGWQSVNAGNLKERLNQAKTLACEPDAKTLPGYPGEKCLGSAM</sequence>